<dbReference type="Pfam" id="PF03422">
    <property type="entry name" value="CBM_6"/>
    <property type="match status" value="1"/>
</dbReference>
<proteinExistence type="inferred from homology"/>
<dbReference type="CDD" id="cd04080">
    <property type="entry name" value="CBM6_cellulase-like"/>
    <property type="match status" value="1"/>
</dbReference>
<dbReference type="InterPro" id="IPR013320">
    <property type="entry name" value="ConA-like_dom_sf"/>
</dbReference>
<dbReference type="CDD" id="cd08023">
    <property type="entry name" value="GH16_laminarinase_like"/>
    <property type="match status" value="1"/>
</dbReference>
<dbReference type="SUPFAM" id="SSF49785">
    <property type="entry name" value="Galactose-binding domain-like"/>
    <property type="match status" value="1"/>
</dbReference>
<feature type="chain" id="PRO_5045317781" description="Glycoside hydrolase family 16" evidence="3">
    <location>
        <begin position="25"/>
        <end position="485"/>
    </location>
</feature>
<evidence type="ECO:0000256" key="1">
    <source>
        <dbReference type="ARBA" id="ARBA00006865"/>
    </source>
</evidence>
<accession>A0ABQ1X458</accession>
<dbReference type="Proteomes" id="UP000601361">
    <property type="component" value="Unassembled WGS sequence"/>
</dbReference>
<dbReference type="InterPro" id="IPR026444">
    <property type="entry name" value="Secre_tail"/>
</dbReference>
<dbReference type="InterPro" id="IPR000757">
    <property type="entry name" value="Beta-glucanase-like"/>
</dbReference>
<dbReference type="Pfam" id="PF00722">
    <property type="entry name" value="Glyco_hydro_16"/>
    <property type="match status" value="1"/>
</dbReference>
<evidence type="ECO:0000313" key="7">
    <source>
        <dbReference type="Proteomes" id="UP000601361"/>
    </source>
</evidence>
<protein>
    <recommendedName>
        <fullName evidence="8">Glycoside hydrolase family 16</fullName>
    </recommendedName>
</protein>
<feature type="signal peptide" evidence="3">
    <location>
        <begin position="1"/>
        <end position="24"/>
    </location>
</feature>
<dbReference type="Gene3D" id="2.60.120.200">
    <property type="match status" value="1"/>
</dbReference>
<feature type="domain" description="GH16" evidence="5">
    <location>
        <begin position="20"/>
        <end position="254"/>
    </location>
</feature>
<evidence type="ECO:0000313" key="6">
    <source>
        <dbReference type="EMBL" id="GGG59081.1"/>
    </source>
</evidence>
<keyword evidence="2 3" id="KW-0732">Signal</keyword>
<dbReference type="InterPro" id="IPR008979">
    <property type="entry name" value="Galactose-bd-like_sf"/>
</dbReference>
<dbReference type="EMBL" id="BMGS01000013">
    <property type="protein sequence ID" value="GGG59081.1"/>
    <property type="molecule type" value="Genomic_DNA"/>
</dbReference>
<organism evidence="6 7">
    <name type="scientific">Hymenobacter glacieicola</name>
    <dbReference type="NCBI Taxonomy" id="1562124"/>
    <lineage>
        <taxon>Bacteria</taxon>
        <taxon>Pseudomonadati</taxon>
        <taxon>Bacteroidota</taxon>
        <taxon>Cytophagia</taxon>
        <taxon>Cytophagales</taxon>
        <taxon>Hymenobacteraceae</taxon>
        <taxon>Hymenobacter</taxon>
    </lineage>
</organism>
<name>A0ABQ1X458_9BACT</name>
<evidence type="ECO:0000256" key="3">
    <source>
        <dbReference type="SAM" id="SignalP"/>
    </source>
</evidence>
<dbReference type="Pfam" id="PF18962">
    <property type="entry name" value="Por_Secre_tail"/>
    <property type="match status" value="1"/>
</dbReference>
<gene>
    <name evidence="6" type="ORF">GCM10011378_38880</name>
</gene>
<keyword evidence="7" id="KW-1185">Reference proteome</keyword>
<dbReference type="NCBIfam" id="TIGR04183">
    <property type="entry name" value="Por_Secre_tail"/>
    <property type="match status" value="1"/>
</dbReference>
<evidence type="ECO:0000259" key="5">
    <source>
        <dbReference type="PROSITE" id="PS51762"/>
    </source>
</evidence>
<dbReference type="PANTHER" id="PTHR10963:SF55">
    <property type="entry name" value="GLYCOSIDE HYDROLASE FAMILY 16 PROTEIN"/>
    <property type="match status" value="1"/>
</dbReference>
<feature type="domain" description="CBM6" evidence="4">
    <location>
        <begin position="264"/>
        <end position="385"/>
    </location>
</feature>
<dbReference type="RefSeq" id="WP_188559540.1">
    <property type="nucleotide sequence ID" value="NZ_BMGS01000013.1"/>
</dbReference>
<dbReference type="PROSITE" id="PS51762">
    <property type="entry name" value="GH16_2"/>
    <property type="match status" value="1"/>
</dbReference>
<dbReference type="InterPro" id="IPR005084">
    <property type="entry name" value="CBM6"/>
</dbReference>
<reference evidence="7" key="1">
    <citation type="journal article" date="2019" name="Int. J. Syst. Evol. Microbiol.">
        <title>The Global Catalogue of Microorganisms (GCM) 10K type strain sequencing project: providing services to taxonomists for standard genome sequencing and annotation.</title>
        <authorList>
            <consortium name="The Broad Institute Genomics Platform"/>
            <consortium name="The Broad Institute Genome Sequencing Center for Infectious Disease"/>
            <person name="Wu L."/>
            <person name="Ma J."/>
        </authorList>
    </citation>
    <scope>NUCLEOTIDE SEQUENCE [LARGE SCALE GENOMIC DNA]</scope>
    <source>
        <strain evidence="7">CGMCC 1.12990</strain>
    </source>
</reference>
<dbReference type="InterPro" id="IPR006584">
    <property type="entry name" value="Cellulose-bd_IV"/>
</dbReference>
<comment type="similarity">
    <text evidence="1">Belongs to the glycosyl hydrolase 16 family.</text>
</comment>
<dbReference type="SUPFAM" id="SSF49899">
    <property type="entry name" value="Concanavalin A-like lectins/glucanases"/>
    <property type="match status" value="1"/>
</dbReference>
<evidence type="ECO:0000256" key="2">
    <source>
        <dbReference type="ARBA" id="ARBA00022729"/>
    </source>
</evidence>
<dbReference type="PROSITE" id="PS51175">
    <property type="entry name" value="CBM6"/>
    <property type="match status" value="1"/>
</dbReference>
<evidence type="ECO:0008006" key="8">
    <source>
        <dbReference type="Google" id="ProtNLM"/>
    </source>
</evidence>
<sequence>MKHRFTSLLGAAALWLLGSASTHAQTYQQVWADEFTNGISSSWVFETGGGGWGNNEKQYYQRANATVVNGILQITARKETVGGMPYTSSRMKTQGLKEFKFGKIEARMKLPLGQGLWPAFWMLGANINTVSWPACGEIDVMEHINAENKVYGTVHWDSNGHAEYGGNLITTPQDYHTYAVEWEPTYIRWFVDGVKFHEINITNGTGSTEEFQRPFFLLLNLAVAGNWPGQTVDESKLPATMFVDYVRVYQKSGTTTPPPTTSSTTIQAESYSSMNGVQLETTTDTGGGQNVSYIDAGDWMAYNAINFPTTGTYTIEYRVASPSGGTLSSDLNAGAIQLGNTAIPATGGWQNWTTVSRTVTVNAGTYNFGVFAQTGGWNLNWIRISKAAARPAAVTTTATSPEQDKPFSVYPNPYSVGSALSIQLPTADLLPTHVQILDAQGKQVWQTTAFGSEVKVGQDLPLRSGLYLIQATNATGKSVQKLVVQ</sequence>
<dbReference type="SMART" id="SM00606">
    <property type="entry name" value="CBD_IV"/>
    <property type="match status" value="1"/>
</dbReference>
<dbReference type="Gene3D" id="2.60.120.260">
    <property type="entry name" value="Galactose-binding domain-like"/>
    <property type="match status" value="1"/>
</dbReference>
<dbReference type="InterPro" id="IPR050546">
    <property type="entry name" value="Glycosyl_Hydrlase_16"/>
</dbReference>
<dbReference type="PANTHER" id="PTHR10963">
    <property type="entry name" value="GLYCOSYL HYDROLASE-RELATED"/>
    <property type="match status" value="1"/>
</dbReference>
<evidence type="ECO:0000259" key="4">
    <source>
        <dbReference type="PROSITE" id="PS51175"/>
    </source>
</evidence>
<comment type="caution">
    <text evidence="6">The sequence shown here is derived from an EMBL/GenBank/DDBJ whole genome shotgun (WGS) entry which is preliminary data.</text>
</comment>